<evidence type="ECO:0000256" key="3">
    <source>
        <dbReference type="ARBA" id="ARBA00022471"/>
    </source>
</evidence>
<dbReference type="Pfam" id="PF05938">
    <property type="entry name" value="Self-incomp_S1"/>
    <property type="match status" value="1"/>
</dbReference>
<dbReference type="OrthoDB" id="1848419at2759"/>
<evidence type="ECO:0000313" key="8">
    <source>
        <dbReference type="Proteomes" id="UP000554482"/>
    </source>
</evidence>
<comment type="caution">
    <text evidence="7">The sequence shown here is derived from an EMBL/GenBank/DDBJ whole genome shotgun (WGS) entry which is preliminary data.</text>
</comment>
<gene>
    <name evidence="7" type="ORF">FRX31_020101</name>
</gene>
<name>A0A7J6W0M6_THATH</name>
<evidence type="ECO:0000313" key="7">
    <source>
        <dbReference type="EMBL" id="KAF5190308.1"/>
    </source>
</evidence>
<proteinExistence type="inferred from homology"/>
<protein>
    <recommendedName>
        <fullName evidence="6">S-protein homolog</fullName>
    </recommendedName>
</protein>
<dbReference type="GO" id="GO:0005576">
    <property type="term" value="C:extracellular region"/>
    <property type="evidence" value="ECO:0007669"/>
    <property type="project" value="UniProtKB-SubCell"/>
</dbReference>
<feature type="signal peptide" evidence="6">
    <location>
        <begin position="1"/>
        <end position="27"/>
    </location>
</feature>
<comment type="subcellular location">
    <subcellularLocation>
        <location evidence="1 6">Secreted</location>
    </subcellularLocation>
</comment>
<dbReference type="EMBL" id="JABWDY010024355">
    <property type="protein sequence ID" value="KAF5190308.1"/>
    <property type="molecule type" value="Genomic_DNA"/>
</dbReference>
<evidence type="ECO:0000256" key="1">
    <source>
        <dbReference type="ARBA" id="ARBA00004613"/>
    </source>
</evidence>
<dbReference type="AlphaFoldDB" id="A0A7J6W0M6"/>
<keyword evidence="5 6" id="KW-0732">Signal</keyword>
<evidence type="ECO:0000256" key="2">
    <source>
        <dbReference type="ARBA" id="ARBA00005581"/>
    </source>
</evidence>
<keyword evidence="3 6" id="KW-0713">Self-incompatibility</keyword>
<evidence type="ECO:0000256" key="6">
    <source>
        <dbReference type="RuleBase" id="RU367044"/>
    </source>
</evidence>
<keyword evidence="4 6" id="KW-0964">Secreted</keyword>
<reference evidence="7 8" key="1">
    <citation type="submission" date="2020-06" db="EMBL/GenBank/DDBJ databases">
        <title>Transcriptomic and genomic resources for Thalictrum thalictroides and T. hernandezii: Facilitating candidate gene discovery in an emerging model plant lineage.</title>
        <authorList>
            <person name="Arias T."/>
            <person name="Riano-Pachon D.M."/>
            <person name="Di Stilio V.S."/>
        </authorList>
    </citation>
    <scope>NUCLEOTIDE SEQUENCE [LARGE SCALE GENOMIC DNA]</scope>
    <source>
        <strain evidence="8">cv. WT478/WT964</strain>
        <tissue evidence="7">Leaves</tissue>
    </source>
</reference>
<dbReference type="Proteomes" id="UP000554482">
    <property type="component" value="Unassembled WGS sequence"/>
</dbReference>
<keyword evidence="8" id="KW-1185">Reference proteome</keyword>
<accession>A0A7J6W0M6</accession>
<dbReference type="PANTHER" id="PTHR31232:SF18">
    <property type="entry name" value="S-PROTEIN HOMOLOG"/>
    <property type="match status" value="1"/>
</dbReference>
<dbReference type="GO" id="GO:0060320">
    <property type="term" value="P:rejection of self pollen"/>
    <property type="evidence" value="ECO:0007669"/>
    <property type="project" value="UniProtKB-KW"/>
</dbReference>
<comment type="similarity">
    <text evidence="2 6">Belongs to the plant self-incompatibility (S1) protein family.</text>
</comment>
<dbReference type="InterPro" id="IPR010264">
    <property type="entry name" value="Self-incomp_S1"/>
</dbReference>
<evidence type="ECO:0000256" key="4">
    <source>
        <dbReference type="ARBA" id="ARBA00022525"/>
    </source>
</evidence>
<sequence length="149" mass="16701">MAIGKFPPLLLVMVVVLLSSECSSVLAIKWSVFKTTVTIINSINSPLHVHCKSGNDDIGPKVLGHGEQMSWRFVMNFWETTLYWCSMSWVDSNGHQLYGSGDVFKKHQVKRCQGPHLCRREARKDGLWASGDPGNGDQGAYMLFPWSSK</sequence>
<feature type="chain" id="PRO_5029938414" description="S-protein homolog" evidence="6">
    <location>
        <begin position="28"/>
        <end position="149"/>
    </location>
</feature>
<evidence type="ECO:0000256" key="5">
    <source>
        <dbReference type="ARBA" id="ARBA00022729"/>
    </source>
</evidence>
<organism evidence="7 8">
    <name type="scientific">Thalictrum thalictroides</name>
    <name type="common">Rue-anemone</name>
    <name type="synonym">Anemone thalictroides</name>
    <dbReference type="NCBI Taxonomy" id="46969"/>
    <lineage>
        <taxon>Eukaryota</taxon>
        <taxon>Viridiplantae</taxon>
        <taxon>Streptophyta</taxon>
        <taxon>Embryophyta</taxon>
        <taxon>Tracheophyta</taxon>
        <taxon>Spermatophyta</taxon>
        <taxon>Magnoliopsida</taxon>
        <taxon>Ranunculales</taxon>
        <taxon>Ranunculaceae</taxon>
        <taxon>Thalictroideae</taxon>
        <taxon>Thalictrum</taxon>
    </lineage>
</organism>
<dbReference type="PANTHER" id="PTHR31232">
    <property type="match status" value="1"/>
</dbReference>